<dbReference type="InterPro" id="IPR036612">
    <property type="entry name" value="KH_dom_type_1_sf"/>
</dbReference>
<dbReference type="CDD" id="cd00105">
    <property type="entry name" value="KH-I"/>
    <property type="match status" value="1"/>
</dbReference>
<dbReference type="GO" id="GO:0005634">
    <property type="term" value="C:nucleus"/>
    <property type="evidence" value="ECO:0007669"/>
    <property type="project" value="TreeGrafter"/>
</dbReference>
<dbReference type="EMBL" id="JBBNAE010000008">
    <property type="protein sequence ID" value="KAK9102373.1"/>
    <property type="molecule type" value="Genomic_DNA"/>
</dbReference>
<dbReference type="AlphaFoldDB" id="A0AAP0HUW4"/>
<dbReference type="Pfam" id="PF10469">
    <property type="entry name" value="AKAP7_NLS"/>
    <property type="match status" value="1"/>
</dbReference>
<dbReference type="GO" id="GO:0006307">
    <property type="term" value="P:DNA alkylation repair"/>
    <property type="evidence" value="ECO:0007669"/>
    <property type="project" value="InterPro"/>
</dbReference>
<protein>
    <recommendedName>
        <fullName evidence="2">K Homology domain-containing protein</fullName>
    </recommendedName>
</protein>
<keyword evidence="1" id="KW-0694">RNA-binding</keyword>
<evidence type="ECO:0000259" key="2">
    <source>
        <dbReference type="SMART" id="SM00322"/>
    </source>
</evidence>
<organism evidence="3 4">
    <name type="scientific">Stephania japonica</name>
    <dbReference type="NCBI Taxonomy" id="461633"/>
    <lineage>
        <taxon>Eukaryota</taxon>
        <taxon>Viridiplantae</taxon>
        <taxon>Streptophyta</taxon>
        <taxon>Embryophyta</taxon>
        <taxon>Tracheophyta</taxon>
        <taxon>Spermatophyta</taxon>
        <taxon>Magnoliopsida</taxon>
        <taxon>Ranunculales</taxon>
        <taxon>Menispermaceae</taxon>
        <taxon>Menispermoideae</taxon>
        <taxon>Cissampelideae</taxon>
        <taxon>Stephania</taxon>
    </lineage>
</organism>
<evidence type="ECO:0000256" key="1">
    <source>
        <dbReference type="PROSITE-ProRule" id="PRU00117"/>
    </source>
</evidence>
<dbReference type="GO" id="GO:0003723">
    <property type="term" value="F:RNA binding"/>
    <property type="evidence" value="ECO:0007669"/>
    <property type="project" value="UniProtKB-UniRule"/>
</dbReference>
<dbReference type="GO" id="GO:0006355">
    <property type="term" value="P:regulation of DNA-templated transcription"/>
    <property type="evidence" value="ECO:0007669"/>
    <property type="project" value="TreeGrafter"/>
</dbReference>
<dbReference type="Gene3D" id="3.90.1140.10">
    <property type="entry name" value="Cyclic phosphodiesterase"/>
    <property type="match status" value="1"/>
</dbReference>
<dbReference type="Gene3D" id="3.30.1370.10">
    <property type="entry name" value="K Homology domain, type 1"/>
    <property type="match status" value="1"/>
</dbReference>
<dbReference type="PANTHER" id="PTHR13360:SF1">
    <property type="entry name" value="ACTIVATING SIGNAL COINTEGRATOR 1 COMPLEX SUBUNIT 1"/>
    <property type="match status" value="1"/>
</dbReference>
<dbReference type="Proteomes" id="UP001417504">
    <property type="component" value="Unassembled WGS sequence"/>
</dbReference>
<dbReference type="SMART" id="SM00322">
    <property type="entry name" value="KH"/>
    <property type="match status" value="1"/>
</dbReference>
<dbReference type="PANTHER" id="PTHR13360">
    <property type="entry name" value="ACTIVATING SIGNAL COINTEGRATOR 1 COMPLEX SUBUNIT 1"/>
    <property type="match status" value="1"/>
</dbReference>
<evidence type="ECO:0000313" key="4">
    <source>
        <dbReference type="Proteomes" id="UP001417504"/>
    </source>
</evidence>
<evidence type="ECO:0000313" key="3">
    <source>
        <dbReference type="EMBL" id="KAK9102373.1"/>
    </source>
</evidence>
<dbReference type="InterPro" id="IPR019510">
    <property type="entry name" value="AKAP7-like_phosphoesterase"/>
</dbReference>
<dbReference type="InterPro" id="IPR009210">
    <property type="entry name" value="ASCC1"/>
</dbReference>
<accession>A0AAP0HUW4</accession>
<keyword evidence="4" id="KW-1185">Reference proteome</keyword>
<feature type="domain" description="K Homology" evidence="2">
    <location>
        <begin position="113"/>
        <end position="181"/>
    </location>
</feature>
<dbReference type="SUPFAM" id="SSF54791">
    <property type="entry name" value="Eukaryotic type KH-domain (KH-domain type I)"/>
    <property type="match status" value="1"/>
</dbReference>
<gene>
    <name evidence="3" type="ORF">Sjap_019627</name>
</gene>
<reference evidence="3 4" key="1">
    <citation type="submission" date="2024-01" db="EMBL/GenBank/DDBJ databases">
        <title>Genome assemblies of Stephania.</title>
        <authorList>
            <person name="Yang L."/>
        </authorList>
    </citation>
    <scope>NUCLEOTIDE SEQUENCE [LARGE SCALE GENOMIC DNA]</scope>
    <source>
        <strain evidence="3">QJT</strain>
        <tissue evidence="3">Leaf</tissue>
    </source>
</reference>
<name>A0AAP0HUW4_9MAGN</name>
<sequence length="418" mass="46993">MIGSSRSVMIRYSPIPSLHHASLPIIPSNQSNSLLSSSSSSRVDRAWRIANTRAPRTDKWWLHSFQDDCKKKVKTKTMDYVWRRSCATSSSQHDVEAEAEMRYVDKGKSNKIGSHSAKVEVPASLLRFVKGEGGSVQKEIEEEIGVKLIFTSSKKENCVVVEGASAESVTEASKKIQVVIEEAVKSPNLEYSHFVSLPLAIHPDLVDKLTDFQNSVLENFDCGQGGNGGAPLKPDLGIDRSIFIKPKHFHLTVLMLKLWNEERVVKATEVLQRVSSKVVDALENRPLYVRLKGLECMRGPLAKARILYTPVEVIGGEDRLLHVCQIITEAYAEAGLVLEKDARQKLKLHGTVMNAKHRKRTNRRKTSDSFDARGIVKQYGSKDWGKYLIREAHLSQRFVYDENGYYHCCTSIPFPKNS</sequence>
<dbReference type="InterPro" id="IPR004087">
    <property type="entry name" value="KH_dom"/>
</dbReference>
<dbReference type="InterPro" id="IPR004088">
    <property type="entry name" value="KH_dom_type_1"/>
</dbReference>
<comment type="caution">
    <text evidence="3">The sequence shown here is derived from an EMBL/GenBank/DDBJ whole genome shotgun (WGS) entry which is preliminary data.</text>
</comment>
<dbReference type="Pfam" id="PF00013">
    <property type="entry name" value="KH_1"/>
    <property type="match status" value="1"/>
</dbReference>
<dbReference type="PROSITE" id="PS50084">
    <property type="entry name" value="KH_TYPE_1"/>
    <property type="match status" value="1"/>
</dbReference>
<proteinExistence type="predicted"/>